<proteinExistence type="predicted"/>
<evidence type="ECO:0000256" key="1">
    <source>
        <dbReference type="ARBA" id="ARBA00023015"/>
    </source>
</evidence>
<dbReference type="Gene3D" id="1.10.10.60">
    <property type="entry name" value="Homeodomain-like"/>
    <property type="match status" value="1"/>
</dbReference>
<dbReference type="InterPro" id="IPR050109">
    <property type="entry name" value="HTH-type_TetR-like_transc_reg"/>
</dbReference>
<dbReference type="Pfam" id="PF00440">
    <property type="entry name" value="TetR_N"/>
    <property type="match status" value="1"/>
</dbReference>
<evidence type="ECO:0000256" key="3">
    <source>
        <dbReference type="ARBA" id="ARBA00023163"/>
    </source>
</evidence>
<gene>
    <name evidence="7" type="ORF">ENR23_10145</name>
</gene>
<keyword evidence="2 4" id="KW-0238">DNA-binding</keyword>
<dbReference type="Gene3D" id="1.10.357.10">
    <property type="entry name" value="Tetracycline Repressor, domain 2"/>
    <property type="match status" value="1"/>
</dbReference>
<feature type="region of interest" description="Disordered" evidence="5">
    <location>
        <begin position="29"/>
        <end position="61"/>
    </location>
</feature>
<accession>A0A832I4Q4</accession>
<evidence type="ECO:0000256" key="2">
    <source>
        <dbReference type="ARBA" id="ARBA00023125"/>
    </source>
</evidence>
<dbReference type="GO" id="GO:0000976">
    <property type="term" value="F:transcription cis-regulatory region binding"/>
    <property type="evidence" value="ECO:0007669"/>
    <property type="project" value="TreeGrafter"/>
</dbReference>
<dbReference type="PRINTS" id="PR00455">
    <property type="entry name" value="HTHTETR"/>
</dbReference>
<dbReference type="PANTHER" id="PTHR30055">
    <property type="entry name" value="HTH-TYPE TRANSCRIPTIONAL REGULATOR RUTR"/>
    <property type="match status" value="1"/>
</dbReference>
<name>A0A832I4Q4_UNCEI</name>
<evidence type="ECO:0000256" key="5">
    <source>
        <dbReference type="SAM" id="MobiDB-lite"/>
    </source>
</evidence>
<keyword evidence="3" id="KW-0804">Transcription</keyword>
<dbReference type="GO" id="GO:0003700">
    <property type="term" value="F:DNA-binding transcription factor activity"/>
    <property type="evidence" value="ECO:0007669"/>
    <property type="project" value="TreeGrafter"/>
</dbReference>
<feature type="DNA-binding region" description="H-T-H motif" evidence="4">
    <location>
        <begin position="90"/>
        <end position="109"/>
    </location>
</feature>
<dbReference type="InterPro" id="IPR001647">
    <property type="entry name" value="HTH_TetR"/>
</dbReference>
<dbReference type="InterPro" id="IPR009057">
    <property type="entry name" value="Homeodomain-like_sf"/>
</dbReference>
<dbReference type="EMBL" id="DSQF01000020">
    <property type="protein sequence ID" value="HGZ43766.1"/>
    <property type="molecule type" value="Genomic_DNA"/>
</dbReference>
<dbReference type="PANTHER" id="PTHR30055:SF234">
    <property type="entry name" value="HTH-TYPE TRANSCRIPTIONAL REGULATOR BETI"/>
    <property type="match status" value="1"/>
</dbReference>
<reference evidence="7" key="1">
    <citation type="journal article" date="2020" name="mSystems">
        <title>Genome- and Community-Level Interaction Insights into Carbon Utilization and Element Cycling Functions of Hydrothermarchaeota in Hydrothermal Sediment.</title>
        <authorList>
            <person name="Zhou Z."/>
            <person name="Liu Y."/>
            <person name="Xu W."/>
            <person name="Pan J."/>
            <person name="Luo Z.H."/>
            <person name="Li M."/>
        </authorList>
    </citation>
    <scope>NUCLEOTIDE SEQUENCE [LARGE SCALE GENOMIC DNA]</scope>
    <source>
        <strain evidence="7">SpSt-381</strain>
    </source>
</reference>
<protein>
    <submittedName>
        <fullName evidence="7">TetR/AcrR family transcriptional regulator</fullName>
    </submittedName>
</protein>
<dbReference type="PROSITE" id="PS50977">
    <property type="entry name" value="HTH_TETR_2"/>
    <property type="match status" value="1"/>
</dbReference>
<comment type="caution">
    <text evidence="7">The sequence shown here is derived from an EMBL/GenBank/DDBJ whole genome shotgun (WGS) entry which is preliminary data.</text>
</comment>
<evidence type="ECO:0000313" key="7">
    <source>
        <dbReference type="EMBL" id="HGZ43766.1"/>
    </source>
</evidence>
<evidence type="ECO:0000256" key="4">
    <source>
        <dbReference type="PROSITE-ProRule" id="PRU00335"/>
    </source>
</evidence>
<dbReference type="AlphaFoldDB" id="A0A832I4Q4"/>
<dbReference type="SUPFAM" id="SSF48498">
    <property type="entry name" value="Tetracyclin repressor-like, C-terminal domain"/>
    <property type="match status" value="1"/>
</dbReference>
<sequence>MSRIVFARRVEGIGARRAPLERAAPVAAAAAPGPRRNLRRPATVHSDRSVHPVRNLGGPVARPRLRPDADARILDAADRLLARVGYARMTVAALAREAGIGKGTVYLSFRSKEDVALACIDRMAGRVVERLRVLAAGPGPAPERLRAMLVARVMERFDYARGHSRSLDALLAAFRPRLLERRARRFAEEARVLAGVLRAGAREGSLAPAPPAATAAALVTATNALLPYSLSAAELGRRGAVAARAARLASLLIAGLGPTAPGRRSEPAPRRTPR</sequence>
<dbReference type="InterPro" id="IPR036271">
    <property type="entry name" value="Tet_transcr_reg_TetR-rel_C_sf"/>
</dbReference>
<evidence type="ECO:0000259" key="6">
    <source>
        <dbReference type="PROSITE" id="PS50977"/>
    </source>
</evidence>
<dbReference type="SUPFAM" id="SSF46689">
    <property type="entry name" value="Homeodomain-like"/>
    <property type="match status" value="1"/>
</dbReference>
<organism evidence="7">
    <name type="scientific">Eiseniibacteriota bacterium</name>
    <dbReference type="NCBI Taxonomy" id="2212470"/>
    <lineage>
        <taxon>Bacteria</taxon>
        <taxon>Candidatus Eiseniibacteriota</taxon>
    </lineage>
</organism>
<keyword evidence="1" id="KW-0805">Transcription regulation</keyword>
<feature type="domain" description="HTH tetR-type" evidence="6">
    <location>
        <begin position="67"/>
        <end position="127"/>
    </location>
</feature>